<keyword evidence="1" id="KW-0472">Membrane</keyword>
<accession>C0NHF2</accession>
<evidence type="ECO:0000313" key="2">
    <source>
        <dbReference type="EMBL" id="EEH09237.1"/>
    </source>
</evidence>
<name>C0NHF2_AJECG</name>
<organism evidence="2 3">
    <name type="scientific">Ajellomyces capsulatus (strain G186AR / H82 / ATCC MYA-2454 / RMSCC 2432)</name>
    <name type="common">Darling's disease fungus</name>
    <name type="synonym">Histoplasma capsulatum</name>
    <dbReference type="NCBI Taxonomy" id="447093"/>
    <lineage>
        <taxon>Eukaryota</taxon>
        <taxon>Fungi</taxon>
        <taxon>Dikarya</taxon>
        <taxon>Ascomycota</taxon>
        <taxon>Pezizomycotina</taxon>
        <taxon>Eurotiomycetes</taxon>
        <taxon>Eurotiomycetidae</taxon>
        <taxon>Onygenales</taxon>
        <taxon>Ajellomycetaceae</taxon>
        <taxon>Histoplasma</taxon>
    </lineage>
</organism>
<sequence length="182" mass="20711">MWFMRGQKRWWIMVPRGSEARMRHPQAPETVKVEPDVLLFRLEKQSLAPIFLAITRYIIILVYLRMNVNYFASKGISVQDGSLPCIEWLSRDHILLEMRYSLARPLGPRQANSLRVASSDVYPAFMTGPSLTPSLEILLPPPTVSDANFSEDAVNLPTFSLALAIISLKVPEPMSERKPTMR</sequence>
<dbReference type="EMBL" id="GG663365">
    <property type="protein sequence ID" value="EEH09237.1"/>
    <property type="molecule type" value="Genomic_DNA"/>
</dbReference>
<reference evidence="2" key="1">
    <citation type="submission" date="2009-02" db="EMBL/GenBank/DDBJ databases">
        <title>The Genome Sequence of Ajellomyces capsulatus strain G186AR.</title>
        <authorList>
            <consortium name="The Broad Institute Genome Sequencing Platform"/>
            <person name="Champion M."/>
            <person name="Cuomo C."/>
            <person name="Ma L.-J."/>
            <person name="Henn M.R."/>
            <person name="Sil A."/>
            <person name="Goldman B."/>
            <person name="Young S.K."/>
            <person name="Kodira C.D."/>
            <person name="Zeng Q."/>
            <person name="Koehrsen M."/>
            <person name="Alvarado L."/>
            <person name="Berlin A."/>
            <person name="Borenstein D."/>
            <person name="Chen Z."/>
            <person name="Engels R."/>
            <person name="Freedman E."/>
            <person name="Gellesch M."/>
            <person name="Goldberg J."/>
            <person name="Griggs A."/>
            <person name="Gujja S."/>
            <person name="Heiman D."/>
            <person name="Hepburn T."/>
            <person name="Howarth C."/>
            <person name="Jen D."/>
            <person name="Larson L."/>
            <person name="Lewis B."/>
            <person name="Mehta T."/>
            <person name="Park D."/>
            <person name="Pearson M."/>
            <person name="Roberts A."/>
            <person name="Saif S."/>
            <person name="Shea T."/>
            <person name="Shenoy N."/>
            <person name="Sisk P."/>
            <person name="Stolte C."/>
            <person name="Sykes S."/>
            <person name="Walk T."/>
            <person name="White J."/>
            <person name="Yandava C."/>
            <person name="Klein B."/>
            <person name="McEwen J.G."/>
            <person name="Puccia R."/>
            <person name="Goldman G.H."/>
            <person name="Felipe M.S."/>
            <person name="Nino-Vega G."/>
            <person name="San-Blas G."/>
            <person name="Taylor J."/>
            <person name="Mendoza L."/>
            <person name="Galagan J."/>
            <person name="Nusbaum C."/>
            <person name="Birren B."/>
        </authorList>
    </citation>
    <scope>NUCLEOTIDE SEQUENCE</scope>
    <source>
        <strain evidence="2">G186AR</strain>
    </source>
</reference>
<evidence type="ECO:0000313" key="3">
    <source>
        <dbReference type="Proteomes" id="UP000001631"/>
    </source>
</evidence>
<dbReference type="Proteomes" id="UP000001631">
    <property type="component" value="Unassembled WGS sequence"/>
</dbReference>
<evidence type="ECO:0000256" key="1">
    <source>
        <dbReference type="SAM" id="Phobius"/>
    </source>
</evidence>
<keyword evidence="1" id="KW-1133">Transmembrane helix</keyword>
<proteinExistence type="predicted"/>
<dbReference type="InParanoid" id="C0NHF2"/>
<keyword evidence="1" id="KW-0812">Transmembrane</keyword>
<dbReference type="RefSeq" id="XP_045289718.1">
    <property type="nucleotide sequence ID" value="XM_045429823.1"/>
</dbReference>
<keyword evidence="3" id="KW-1185">Reference proteome</keyword>
<gene>
    <name evidence="2" type="ORF">HCBG_02774</name>
</gene>
<feature type="transmembrane region" description="Helical" evidence="1">
    <location>
        <begin position="46"/>
        <end position="64"/>
    </location>
</feature>
<protein>
    <submittedName>
        <fullName evidence="2">Uncharacterized protein</fullName>
    </submittedName>
</protein>
<dbReference type="AlphaFoldDB" id="C0NHF2"/>
<dbReference type="HOGENOM" id="CLU_1481564_0_0_1"/>
<dbReference type="GeneID" id="69035790"/>